<proteinExistence type="predicted"/>
<evidence type="ECO:0000313" key="4">
    <source>
        <dbReference type="Proteomes" id="UP000460416"/>
    </source>
</evidence>
<feature type="region of interest" description="Disordered" evidence="1">
    <location>
        <begin position="31"/>
        <end position="56"/>
    </location>
</feature>
<dbReference type="Proteomes" id="UP000460416">
    <property type="component" value="Unassembled WGS sequence"/>
</dbReference>
<feature type="transmembrane region" description="Helical" evidence="2">
    <location>
        <begin position="168"/>
        <end position="190"/>
    </location>
</feature>
<organism evidence="3 4">
    <name type="scientific">Christiangramia aestuarii</name>
    <dbReference type="NCBI Taxonomy" id="1028746"/>
    <lineage>
        <taxon>Bacteria</taxon>
        <taxon>Pseudomonadati</taxon>
        <taxon>Bacteroidota</taxon>
        <taxon>Flavobacteriia</taxon>
        <taxon>Flavobacteriales</taxon>
        <taxon>Flavobacteriaceae</taxon>
        <taxon>Christiangramia</taxon>
    </lineage>
</organism>
<gene>
    <name evidence="3" type="ORF">FLP08_15305</name>
</gene>
<comment type="caution">
    <text evidence="3">The sequence shown here is derived from an EMBL/GenBank/DDBJ whole genome shotgun (WGS) entry which is preliminary data.</text>
</comment>
<keyword evidence="2" id="KW-0472">Membrane</keyword>
<dbReference type="EMBL" id="VJVW01000019">
    <property type="protein sequence ID" value="MUP43944.1"/>
    <property type="molecule type" value="Genomic_DNA"/>
</dbReference>
<keyword evidence="2" id="KW-1133">Transmembrane helix</keyword>
<accession>A0A7K1LSZ6</accession>
<name>A0A7K1LSZ6_9FLAO</name>
<keyword evidence="2" id="KW-0812">Transmembrane</keyword>
<reference evidence="3 4" key="1">
    <citation type="submission" date="2019-07" db="EMBL/GenBank/DDBJ databases">
        <title>Gramella aestuarii sp. nov., isolated from a tidal flat, and emended description of Gramella echinicola.</title>
        <authorList>
            <person name="Liu L."/>
        </authorList>
    </citation>
    <scope>NUCLEOTIDE SEQUENCE [LARGE SCALE GENOMIC DNA]</scope>
    <source>
        <strain evidence="3 4">BS12</strain>
    </source>
</reference>
<evidence type="ECO:0000256" key="1">
    <source>
        <dbReference type="SAM" id="MobiDB-lite"/>
    </source>
</evidence>
<feature type="compositionally biased region" description="Polar residues" evidence="1">
    <location>
        <begin position="34"/>
        <end position="45"/>
    </location>
</feature>
<protein>
    <submittedName>
        <fullName evidence="3">Uncharacterized protein</fullName>
    </submittedName>
</protein>
<feature type="transmembrane region" description="Helical" evidence="2">
    <location>
        <begin position="196"/>
        <end position="215"/>
    </location>
</feature>
<sequence length="226" mass="26810">MRPLLFLFGGILTGIIIHLIREFRRKQKPENKLSSELSTTASSPMESKENEKPKNPILSGDFLTDDILDKKFKEIAFYNLSLIKTKNSSKELSKIKFKKLECLVESILQFEPVDRSRNDKRLLIQYLKKVNRSINTITYRELLELERDYLFPILDKKDEYGWKYKNDWLLGLILTILVEILIWGLISLILSVFIEFNFYFVPFLSTYYLINSLTLQKKKKAERKIW</sequence>
<feature type="transmembrane region" description="Helical" evidence="2">
    <location>
        <begin position="6"/>
        <end position="23"/>
    </location>
</feature>
<dbReference type="AlphaFoldDB" id="A0A7K1LSZ6"/>
<keyword evidence="4" id="KW-1185">Reference proteome</keyword>
<evidence type="ECO:0000256" key="2">
    <source>
        <dbReference type="SAM" id="Phobius"/>
    </source>
</evidence>
<evidence type="ECO:0000313" key="3">
    <source>
        <dbReference type="EMBL" id="MUP43944.1"/>
    </source>
</evidence>
<dbReference type="RefSeq" id="WP_156278053.1">
    <property type="nucleotide sequence ID" value="NZ_BAABGI010000013.1"/>
</dbReference>